<keyword evidence="1" id="KW-0479">Metal-binding</keyword>
<dbReference type="InterPro" id="IPR036397">
    <property type="entry name" value="RNaseH_sf"/>
</dbReference>
<dbReference type="GO" id="GO:0016787">
    <property type="term" value="F:hydrolase activity"/>
    <property type="evidence" value="ECO:0007669"/>
    <property type="project" value="UniProtKB-KW"/>
</dbReference>
<dbReference type="InterPro" id="IPR057670">
    <property type="entry name" value="SH3_retrovirus"/>
</dbReference>
<name>A0A6D2KYA3_9BRAS</name>
<evidence type="ECO:0000259" key="4">
    <source>
        <dbReference type="PROSITE" id="PS50994"/>
    </source>
</evidence>
<evidence type="ECO:0000256" key="3">
    <source>
        <dbReference type="SAM" id="MobiDB-lite"/>
    </source>
</evidence>
<dbReference type="Gene3D" id="3.30.420.10">
    <property type="entry name" value="Ribonuclease H-like superfamily/Ribonuclease H"/>
    <property type="match status" value="1"/>
</dbReference>
<gene>
    <name evidence="5" type="ORF">MERR_LOCUS44733</name>
</gene>
<evidence type="ECO:0000256" key="1">
    <source>
        <dbReference type="ARBA" id="ARBA00022723"/>
    </source>
</evidence>
<reference evidence="5" key="1">
    <citation type="submission" date="2020-01" db="EMBL/GenBank/DDBJ databases">
        <authorList>
            <person name="Mishra B."/>
        </authorList>
    </citation>
    <scope>NUCLEOTIDE SEQUENCE [LARGE SCALE GENOMIC DNA]</scope>
</reference>
<dbReference type="PANTHER" id="PTHR42648:SF26">
    <property type="entry name" value="INTEGRASE CATALYTIC DOMAIN-CONTAINING PROTEIN"/>
    <property type="match status" value="1"/>
</dbReference>
<dbReference type="PROSITE" id="PS50994">
    <property type="entry name" value="INTEGRASE"/>
    <property type="match status" value="1"/>
</dbReference>
<dbReference type="InterPro" id="IPR013103">
    <property type="entry name" value="RVT_2"/>
</dbReference>
<accession>A0A6D2KYA3</accession>
<dbReference type="GO" id="GO:0003676">
    <property type="term" value="F:nucleic acid binding"/>
    <property type="evidence" value="ECO:0007669"/>
    <property type="project" value="InterPro"/>
</dbReference>
<dbReference type="Pfam" id="PF07727">
    <property type="entry name" value="RVT_2"/>
    <property type="match status" value="1"/>
</dbReference>
<dbReference type="Pfam" id="PF13976">
    <property type="entry name" value="gag_pre-integrs"/>
    <property type="match status" value="1"/>
</dbReference>
<dbReference type="Pfam" id="PF14223">
    <property type="entry name" value="Retrotran_gag_2"/>
    <property type="match status" value="1"/>
</dbReference>
<dbReference type="SUPFAM" id="SSF56672">
    <property type="entry name" value="DNA/RNA polymerases"/>
    <property type="match status" value="1"/>
</dbReference>
<dbReference type="InterPro" id="IPR043502">
    <property type="entry name" value="DNA/RNA_pol_sf"/>
</dbReference>
<dbReference type="InterPro" id="IPR025724">
    <property type="entry name" value="GAG-pre-integrase_dom"/>
</dbReference>
<dbReference type="SUPFAM" id="SSF53098">
    <property type="entry name" value="Ribonuclease H-like"/>
    <property type="match status" value="1"/>
</dbReference>
<keyword evidence="2" id="KW-0378">Hydrolase</keyword>
<organism evidence="5 6">
    <name type="scientific">Microthlaspi erraticum</name>
    <dbReference type="NCBI Taxonomy" id="1685480"/>
    <lineage>
        <taxon>Eukaryota</taxon>
        <taxon>Viridiplantae</taxon>
        <taxon>Streptophyta</taxon>
        <taxon>Embryophyta</taxon>
        <taxon>Tracheophyta</taxon>
        <taxon>Spermatophyta</taxon>
        <taxon>Magnoliopsida</taxon>
        <taxon>eudicotyledons</taxon>
        <taxon>Gunneridae</taxon>
        <taxon>Pentapetalae</taxon>
        <taxon>rosids</taxon>
        <taxon>malvids</taxon>
        <taxon>Brassicales</taxon>
        <taxon>Brassicaceae</taxon>
        <taxon>Coluteocarpeae</taxon>
        <taxon>Microthlaspi</taxon>
    </lineage>
</organism>
<dbReference type="InterPro" id="IPR001584">
    <property type="entry name" value="Integrase_cat-core"/>
</dbReference>
<feature type="region of interest" description="Disordered" evidence="3">
    <location>
        <begin position="186"/>
        <end position="210"/>
    </location>
</feature>
<dbReference type="InterPro" id="IPR012337">
    <property type="entry name" value="RNaseH-like_sf"/>
</dbReference>
<dbReference type="Proteomes" id="UP000467841">
    <property type="component" value="Unassembled WGS sequence"/>
</dbReference>
<dbReference type="InterPro" id="IPR039537">
    <property type="entry name" value="Retrotran_Ty1/copia-like"/>
</dbReference>
<evidence type="ECO:0000313" key="5">
    <source>
        <dbReference type="EMBL" id="CAA7057497.1"/>
    </source>
</evidence>
<feature type="domain" description="Integrase catalytic" evidence="4">
    <location>
        <begin position="404"/>
        <end position="570"/>
    </location>
</feature>
<proteinExistence type="predicted"/>
<sequence>MKTQFESLLSSQKLIGFINGTVAAPPSSHTVVVGGVPIVEPNPLFDAWFCTDQLVRLWLFGTLSEEVLGVVHNLSTSREIWVTLADNFNQSSLARQFALKRQLQFHTKKGKTLTVYCRELKTICNSLASIGKPYTGIQRDLSKPYPPTFNDVVTEVQAYDFLQAYEADKTVNTLLAFNAQSSDNSSAYQSGSQGYNPGYNQNQRGGRGSERPVCQICRRVGHTAVKYYNRFDNNYQGEDTTKAFTALQTSDATGKEWYPDSRASAHITASRENLQTSAPYEGNETIMVADGTFLPITHVGSTKIISATGNIPLRDVLKVVAKGPRGKGLYTLENQKLEALYSNRQCAAAEDIWHHRLGHSNFKILQQLESSKEIIINKSKTSLICEPCQMGKCSRLQFISFSSRVLGPLDQIHCDLWRSSPVVSTLEFKYYAVFIDDFSRFSWFYPLRAKSEFYSVFTAFQKLVENEFGTKIKVFQSDGGGEFVNKKLQQHFVEHGIKHLMSCPYTPQQNGLAERKHMHIVELGLSMLFHSNTLLSYWVEAFFSANFIFNILPMAILDKVSPFEVLYKEKPNYAMLRGFCSTCYPYLRPVADHKLEPRSLQCVFVGYSSQHKDQYESLVPRYHSKLLKAWQLATTVSTHTPASETQIPRVLPTLPTTAPVLPDDGVTAEQPEVIFDNQSSGSEDGGEPLVENIHLITTRAKSGIHKPNTQYVLLASKFVLATPKNIAEAMKHPGWNLDVMDEIGRIHMLNTWSFVPRIEEINVLHNKWVFTPKLKSSGDLNKLKARLVAKGFNQEEGVDYLETSSPVVHTATIRMILDVATAKDWPIKQLDVSNAFLHGELKEPVFMFQPEGFEDPEKSNHVCKLTKALYGLKQAPRAWFDTFSHFIIEYVFTCSKSDPSLFHYHKDGKTIALLMYVDDMLLIGSDQGLLQDLLDCLNKRFSMKDLDILHQASMSDCNRMPTPLPLQTDDFSPELFSEPTYFRSLAGKLQYLTITRPDIQFAVNFICQRMHSPTVSDFNLLKRVLRIQEGPPQVSAQCLDPT</sequence>
<dbReference type="Pfam" id="PF00665">
    <property type="entry name" value="rve"/>
    <property type="match status" value="1"/>
</dbReference>
<dbReference type="AlphaFoldDB" id="A0A6D2KYA3"/>
<dbReference type="PANTHER" id="PTHR42648">
    <property type="entry name" value="TRANSPOSASE, PUTATIVE-RELATED"/>
    <property type="match status" value="1"/>
</dbReference>
<evidence type="ECO:0000256" key="2">
    <source>
        <dbReference type="ARBA" id="ARBA00022801"/>
    </source>
</evidence>
<evidence type="ECO:0000313" key="6">
    <source>
        <dbReference type="Proteomes" id="UP000467841"/>
    </source>
</evidence>
<dbReference type="Pfam" id="PF25597">
    <property type="entry name" value="SH3_retrovirus"/>
    <property type="match status" value="1"/>
</dbReference>
<dbReference type="GO" id="GO:0046872">
    <property type="term" value="F:metal ion binding"/>
    <property type="evidence" value="ECO:0007669"/>
    <property type="project" value="UniProtKB-KW"/>
</dbReference>
<dbReference type="OrthoDB" id="1938465at2759"/>
<keyword evidence="6" id="KW-1185">Reference proteome</keyword>
<dbReference type="EMBL" id="CACVBM020001695">
    <property type="protein sequence ID" value="CAA7057497.1"/>
    <property type="molecule type" value="Genomic_DNA"/>
</dbReference>
<feature type="compositionally biased region" description="Polar residues" evidence="3">
    <location>
        <begin position="186"/>
        <end position="204"/>
    </location>
</feature>
<dbReference type="GO" id="GO:0015074">
    <property type="term" value="P:DNA integration"/>
    <property type="evidence" value="ECO:0007669"/>
    <property type="project" value="InterPro"/>
</dbReference>
<comment type="caution">
    <text evidence="5">The sequence shown here is derived from an EMBL/GenBank/DDBJ whole genome shotgun (WGS) entry which is preliminary data.</text>
</comment>
<protein>
    <recommendedName>
        <fullName evidence="4">Integrase catalytic domain-containing protein</fullName>
    </recommendedName>
</protein>